<evidence type="ECO:0000256" key="1">
    <source>
        <dbReference type="SAM" id="SignalP"/>
    </source>
</evidence>
<dbReference type="AlphaFoldDB" id="A0A6G9AGH2"/>
<reference evidence="3 4" key="1">
    <citation type="submission" date="2020-03" db="EMBL/GenBank/DDBJ databases">
        <authorList>
            <person name="Kim M.K."/>
        </authorList>
    </citation>
    <scope>NUCLEOTIDE SEQUENCE [LARGE SCALE GENOMIC DNA]</scope>
    <source>
        <strain evidence="3 4">BT328</strain>
    </source>
</reference>
<sequence>MRLRKSSVRVLAAGIALAGSLLANSVIAQKNTASSTAYGQFVQRIRTNLPAPKTICYKSDQDFFTRIAAPEAFLKARQNPNLRKTATSSFIVSYNNFTPEAQKAFQYAVDIWASLISSPVPIRIRANWITQSPGVLGAAGPAEIRLGAELDSGGAQKAYALYPIALAEKIARHEINSPTDPDITADFNRNNNWYYGTDQKTPAGQTDLVTVVLHEIAHGLGFIGYFATNGPEGIYRTDPYLAVYDHFIENGQGQKPAIETTTFPVNTNKLFQQLTGNNLFLNGPIMQRKVGKRAKLYVPSSFDLGSSLYHLDENTYPQKDTNSLMTPRVGNAEAIHSPGPLVMNFLYDIEWKTTSLLHQKPVNSEDEKDVVFQVKLVSDTTVTPGSVRLYYRKSAPTGTDTTFTMVTPTLMAGSTSVYAYTMPASVAKGDIWYYFRAQDASGRTFTNPGRTTSNTQLLHTVRFGADRLPPTISFSPAKNFIYNPALVDSLPIYARISDDRSVAFVSANIDSAYVDYQINGVAQPKLMLRPGSLTVNGVQYDSIYSNRITIPANSLKAGDKISYRIVARDASKAKNQTISPQTGFYELTVVTPKAAVDRYTNTFTNAATASDFAGFRFGLATPSGFADPAIHSEHPYQNGSDFKSQSNSEYVLLSPIKIKANPDSAVMRFDEIVLVEPSEAGSGFGSSGFYDYAVVEGSSDNGQTWKPLVTGYNSNSQYDWYAAYTNNLVAGSTADEKNSAAVGSPALFKRHEISLVGNGAFKAGDQILIRFRLFADQLAHGWGWAIDNLQIQVPPPPPVLANEPISAGTFSVYPNPVSSGTIKIEAELTRSVAEAGLSIVGTAGQLHRQLTLKVGGRKISEQVDLSQLPTGLYFLQLKAGDSILTQKVIIAR</sequence>
<accession>A0A6G9AGH2</accession>
<evidence type="ECO:0000259" key="2">
    <source>
        <dbReference type="Pfam" id="PF18962"/>
    </source>
</evidence>
<keyword evidence="4" id="KW-1185">Reference proteome</keyword>
<name>A0A6G9AGH2_9BACT</name>
<dbReference type="Proteomes" id="UP000501802">
    <property type="component" value="Chromosome"/>
</dbReference>
<feature type="chain" id="PRO_5026262547" evidence="1">
    <location>
        <begin position="24"/>
        <end position="892"/>
    </location>
</feature>
<feature type="domain" description="Secretion system C-terminal sorting" evidence="2">
    <location>
        <begin position="812"/>
        <end position="890"/>
    </location>
</feature>
<dbReference type="GO" id="GO:0008237">
    <property type="term" value="F:metallopeptidase activity"/>
    <property type="evidence" value="ECO:0007669"/>
    <property type="project" value="InterPro"/>
</dbReference>
<dbReference type="KEGG" id="spib:G8759_01510"/>
<evidence type="ECO:0000313" key="3">
    <source>
        <dbReference type="EMBL" id="QIP11406.1"/>
    </source>
</evidence>
<protein>
    <submittedName>
        <fullName evidence="3">T9SS type A sorting domain-containing protein</fullName>
    </submittedName>
</protein>
<dbReference type="InterPro" id="IPR024079">
    <property type="entry name" value="MetalloPept_cat_dom_sf"/>
</dbReference>
<dbReference type="Pfam" id="PF18962">
    <property type="entry name" value="Por_Secre_tail"/>
    <property type="match status" value="1"/>
</dbReference>
<feature type="signal peptide" evidence="1">
    <location>
        <begin position="1"/>
        <end position="23"/>
    </location>
</feature>
<keyword evidence="1" id="KW-0732">Signal</keyword>
<dbReference type="RefSeq" id="WP_167204561.1">
    <property type="nucleotide sequence ID" value="NZ_CP050063.1"/>
</dbReference>
<dbReference type="InterPro" id="IPR026444">
    <property type="entry name" value="Secre_tail"/>
</dbReference>
<dbReference type="SUPFAM" id="SSF55486">
    <property type="entry name" value="Metalloproteases ('zincins'), catalytic domain"/>
    <property type="match status" value="1"/>
</dbReference>
<dbReference type="EMBL" id="CP050063">
    <property type="protein sequence ID" value="QIP11406.1"/>
    <property type="molecule type" value="Genomic_DNA"/>
</dbReference>
<organism evidence="3 4">
    <name type="scientific">Spirosoma aureum</name>
    <dbReference type="NCBI Taxonomy" id="2692134"/>
    <lineage>
        <taxon>Bacteria</taxon>
        <taxon>Pseudomonadati</taxon>
        <taxon>Bacteroidota</taxon>
        <taxon>Cytophagia</taxon>
        <taxon>Cytophagales</taxon>
        <taxon>Cytophagaceae</taxon>
        <taxon>Spirosoma</taxon>
    </lineage>
</organism>
<proteinExistence type="predicted"/>
<gene>
    <name evidence="3" type="ORF">G8759_01510</name>
</gene>
<dbReference type="Gene3D" id="3.40.390.10">
    <property type="entry name" value="Collagenase (Catalytic Domain)"/>
    <property type="match status" value="1"/>
</dbReference>
<evidence type="ECO:0000313" key="4">
    <source>
        <dbReference type="Proteomes" id="UP000501802"/>
    </source>
</evidence>
<dbReference type="NCBIfam" id="TIGR04183">
    <property type="entry name" value="Por_Secre_tail"/>
    <property type="match status" value="1"/>
</dbReference>